<feature type="domain" description="Helicase ATP-binding" evidence="13">
    <location>
        <begin position="297"/>
        <end position="465"/>
    </location>
</feature>
<dbReference type="Pfam" id="PF18074">
    <property type="entry name" value="PriA_C"/>
    <property type="match status" value="1"/>
</dbReference>
<evidence type="ECO:0000256" key="10">
    <source>
        <dbReference type="ARBA" id="ARBA00023235"/>
    </source>
</evidence>
<evidence type="ECO:0000259" key="13">
    <source>
        <dbReference type="PROSITE" id="PS51192"/>
    </source>
</evidence>
<dbReference type="Pfam" id="PF00271">
    <property type="entry name" value="Helicase_C"/>
    <property type="match status" value="1"/>
</dbReference>
<feature type="binding site" evidence="12">
    <location>
        <position position="571"/>
    </location>
    <ligand>
        <name>Zn(2+)</name>
        <dbReference type="ChEBI" id="CHEBI:29105"/>
        <label>1</label>
    </ligand>
</feature>
<comment type="cofactor">
    <cofactor evidence="12">
        <name>Zn(2+)</name>
        <dbReference type="ChEBI" id="CHEBI:29105"/>
    </cofactor>
    <text evidence="12">Binds 2 zinc ions per subunit.</text>
</comment>
<keyword evidence="10 12" id="KW-0413">Isomerase</keyword>
<keyword evidence="5 12" id="KW-0378">Hydrolase</keyword>
<reference evidence="15" key="2">
    <citation type="journal article" date="2018" name="BMC Genomics">
        <title>Whole genome sequencing and function prediction of 133 gut anaerobes isolated from chicken caecum in pure cultures.</title>
        <authorList>
            <person name="Medvecky M."/>
            <person name="Cejkova D."/>
            <person name="Polansky O."/>
            <person name="Karasova D."/>
            <person name="Kubasova T."/>
            <person name="Cizek A."/>
            <person name="Rychlik I."/>
        </authorList>
    </citation>
    <scope>NUCLEOTIDE SEQUENCE</scope>
    <source>
        <strain evidence="15">An67</strain>
    </source>
</reference>
<organism evidence="15 17">
    <name type="scientific">Bacteroides uniformis</name>
    <dbReference type="NCBI Taxonomy" id="820"/>
    <lineage>
        <taxon>Bacteria</taxon>
        <taxon>Pseudomonadati</taxon>
        <taxon>Bacteroidota</taxon>
        <taxon>Bacteroidia</taxon>
        <taxon>Bacteroidales</taxon>
        <taxon>Bacteroidaceae</taxon>
        <taxon>Bacteroides</taxon>
    </lineage>
</organism>
<keyword evidence="1 12" id="KW-0639">Primosome</keyword>
<gene>
    <name evidence="12 16" type="primary">priA</name>
    <name evidence="15" type="ORF">B5G17_16840</name>
    <name evidence="16" type="ORF">DXC91_17490</name>
</gene>
<dbReference type="SUPFAM" id="SSF52540">
    <property type="entry name" value="P-loop containing nucleoside triphosphate hydrolases"/>
    <property type="match status" value="1"/>
</dbReference>
<dbReference type="PANTHER" id="PTHR30580:SF0">
    <property type="entry name" value="PRIMOSOMAL PROTEIN N"/>
    <property type="match status" value="1"/>
</dbReference>
<feature type="domain" description="Helicase C-terminal" evidence="14">
    <location>
        <begin position="498"/>
        <end position="717"/>
    </location>
</feature>
<dbReference type="GO" id="GO:0043138">
    <property type="term" value="F:3'-5' DNA helicase activity"/>
    <property type="evidence" value="ECO:0007669"/>
    <property type="project" value="UniProtKB-EC"/>
</dbReference>
<feature type="binding site" evidence="12">
    <location>
        <position position="540"/>
    </location>
    <ligand>
        <name>Zn(2+)</name>
        <dbReference type="ChEBI" id="CHEBI:29105"/>
        <label>2</label>
    </ligand>
</feature>
<dbReference type="InterPro" id="IPR041236">
    <property type="entry name" value="PriA_C"/>
</dbReference>
<dbReference type="Pfam" id="PF00270">
    <property type="entry name" value="DEAD"/>
    <property type="match status" value="1"/>
</dbReference>
<dbReference type="GO" id="GO:0005524">
    <property type="term" value="F:ATP binding"/>
    <property type="evidence" value="ECO:0007669"/>
    <property type="project" value="UniProtKB-UniRule"/>
</dbReference>
<keyword evidence="2 12" id="KW-0235">DNA replication</keyword>
<comment type="catalytic activity">
    <reaction evidence="12">
        <text>Couples ATP hydrolysis with the unwinding of duplex DNA by translocating in the 3'-5' direction.</text>
        <dbReference type="EC" id="5.6.2.4"/>
    </reaction>
</comment>
<dbReference type="FunFam" id="3.40.50.300:FF:000489">
    <property type="entry name" value="Primosome assembly protein PriA"/>
    <property type="match status" value="1"/>
</dbReference>
<feature type="binding site" evidence="12">
    <location>
        <position position="528"/>
    </location>
    <ligand>
        <name>Zn(2+)</name>
        <dbReference type="ChEBI" id="CHEBI:29105"/>
        <label>1</label>
    </ligand>
</feature>
<dbReference type="EMBL" id="QSRB01000019">
    <property type="protein sequence ID" value="RGK81352.1"/>
    <property type="molecule type" value="Genomic_DNA"/>
</dbReference>
<dbReference type="CDD" id="cd17929">
    <property type="entry name" value="DEXHc_priA"/>
    <property type="match status" value="1"/>
</dbReference>
<dbReference type="GO" id="GO:0003677">
    <property type="term" value="F:DNA binding"/>
    <property type="evidence" value="ECO:0007669"/>
    <property type="project" value="UniProtKB-UniRule"/>
</dbReference>
<feature type="binding site" evidence="12">
    <location>
        <position position="555"/>
    </location>
    <ligand>
        <name>Zn(2+)</name>
        <dbReference type="ChEBI" id="CHEBI:29105"/>
        <label>2</label>
    </ligand>
</feature>
<evidence type="ECO:0000313" key="16">
    <source>
        <dbReference type="EMBL" id="RGK81352.1"/>
    </source>
</evidence>
<dbReference type="SMART" id="SM00490">
    <property type="entry name" value="HELICc"/>
    <property type="match status" value="1"/>
</dbReference>
<evidence type="ECO:0000256" key="5">
    <source>
        <dbReference type="ARBA" id="ARBA00022801"/>
    </source>
</evidence>
<dbReference type="EMBL" id="NFHS01000011">
    <property type="protein sequence ID" value="OUN52411.1"/>
    <property type="molecule type" value="Genomic_DNA"/>
</dbReference>
<dbReference type="Gene3D" id="3.40.50.300">
    <property type="entry name" value="P-loop containing nucleotide triphosphate hydrolases"/>
    <property type="match status" value="2"/>
</dbReference>
<comment type="similarity">
    <text evidence="12">Belongs to the helicase family. PriA subfamily.</text>
</comment>
<keyword evidence="9 12" id="KW-0238">DNA-binding</keyword>
<dbReference type="Pfam" id="PF17764">
    <property type="entry name" value="PriA_3primeBD"/>
    <property type="match status" value="1"/>
</dbReference>
<comment type="subunit">
    <text evidence="12">Component of the replication restart primosome.</text>
</comment>
<dbReference type="GO" id="GO:0016787">
    <property type="term" value="F:hydrolase activity"/>
    <property type="evidence" value="ECO:0007669"/>
    <property type="project" value="UniProtKB-KW"/>
</dbReference>
<dbReference type="RefSeq" id="WP_035457486.1">
    <property type="nucleotide sequence ID" value="NZ_JANUPK010000003.1"/>
</dbReference>
<keyword evidence="8 12" id="KW-0067">ATP-binding</keyword>
<evidence type="ECO:0000256" key="2">
    <source>
        <dbReference type="ARBA" id="ARBA00022705"/>
    </source>
</evidence>
<name>A0A1Y3UUB3_BACUN</name>
<evidence type="ECO:0000313" key="18">
    <source>
        <dbReference type="Proteomes" id="UP000260874"/>
    </source>
</evidence>
<dbReference type="GO" id="GO:0006270">
    <property type="term" value="P:DNA replication initiation"/>
    <property type="evidence" value="ECO:0007669"/>
    <property type="project" value="TreeGrafter"/>
</dbReference>
<dbReference type="InterPro" id="IPR014001">
    <property type="entry name" value="Helicase_ATP-bd"/>
</dbReference>
<dbReference type="GO" id="GO:0006302">
    <property type="term" value="P:double-strand break repair"/>
    <property type="evidence" value="ECO:0007669"/>
    <property type="project" value="InterPro"/>
</dbReference>
<proteinExistence type="inferred from homology"/>
<dbReference type="EC" id="5.6.2.4" evidence="12"/>
<evidence type="ECO:0000313" key="15">
    <source>
        <dbReference type="EMBL" id="OUN52411.1"/>
    </source>
</evidence>
<evidence type="ECO:0000256" key="3">
    <source>
        <dbReference type="ARBA" id="ARBA00022723"/>
    </source>
</evidence>
<feature type="binding site" evidence="12">
    <location>
        <position position="568"/>
    </location>
    <ligand>
        <name>Zn(2+)</name>
        <dbReference type="ChEBI" id="CHEBI:29105"/>
        <label>1</label>
    </ligand>
</feature>
<sequence length="821" mass="94324">MKKFADVILPLPLHSCFTYSLPDEWADEVQTGCRVVVPFGRKKYYTAIVRNVHYCAPTGYEVKEVSALLDACPILLPRQFKFWEWLSDYYLCTQGDVYKAALPSGLKLESETIVEYNPDFESDVRLPEKEQKILDALSTDPEQCVTKLEKETGIKNILSVIKSLLDKEAIFVKEELRRTYKPKTETRVRLTAVARNEHRLHIFFDELQRRAPKQLDLLMKYLELSGYLSGRDIKEVSKAELLQRTSTTPAVFNGLIDRGVFEVYQQEIGRIDKALLKEVVPVNPLNEHQQRAYHAILENFQSKNVCLLHGITASGKTEVYIHLIEETIREGKQVLYLLPEIALTAQITERLQRVFGSRLGIYHSKFPDAERVEIWQKQLSEADYDIILGVRSSVFLPFRNLGLVIVDEEHENTYKQQDPAPRYHARNAAIVLASMYGAKTLLGTATPSVETWHNATSGKYGLVELKERYKEIQLPEIIPVDIKELHRKKMMNGPFSPLLLQYIREALEQKEQVILFQNRRGFAPMIECNTCGWVPKCKNCDVSLTYHKGLNQLTCHYCGYTYQLPRICPACEGTDLRNRGFGTEKIEDDIKALFPDARVARMDLDTTRTRTAYERIISDFQQGKTDILIGTQMVSKGLDFDHVSIVGILNADTMLNYPDFRAYERAFQLMAQVAGRAGRKNKRGRVVLQTKSIDHPIIPQVIANDYEAMVGGQLAERQMFHYPPYYRLVYVYLKNRNETLLDLMAQTMAAKLRTVFGNRVLGPDKPPVARVQTLFIRKIVLKIETNAPMARARELLVQVQKEMVAEDRFKSLIVYYDVDPM</sequence>
<evidence type="ECO:0000256" key="4">
    <source>
        <dbReference type="ARBA" id="ARBA00022741"/>
    </source>
</evidence>
<feature type="binding site" evidence="12">
    <location>
        <position position="537"/>
    </location>
    <ligand>
        <name>Zn(2+)</name>
        <dbReference type="ChEBI" id="CHEBI:29105"/>
        <label>2</label>
    </ligand>
</feature>
<evidence type="ECO:0000256" key="11">
    <source>
        <dbReference type="ARBA" id="ARBA00048988"/>
    </source>
</evidence>
<dbReference type="PANTHER" id="PTHR30580">
    <property type="entry name" value="PRIMOSOMAL PROTEIN N"/>
    <property type="match status" value="1"/>
</dbReference>
<dbReference type="CDD" id="cd18804">
    <property type="entry name" value="SF2_C_priA"/>
    <property type="match status" value="1"/>
</dbReference>
<protein>
    <recommendedName>
        <fullName evidence="12">Replication restart protein PriA</fullName>
    </recommendedName>
    <alternativeName>
        <fullName evidence="12">ATP-dependent DNA helicase PriA</fullName>
        <ecNumber evidence="12">5.6.2.4</ecNumber>
    </alternativeName>
    <alternativeName>
        <fullName evidence="12">DNA 3'-5' helicase PriA</fullName>
    </alternativeName>
</protein>
<dbReference type="GO" id="GO:0006269">
    <property type="term" value="P:DNA replication, synthesis of primer"/>
    <property type="evidence" value="ECO:0007669"/>
    <property type="project" value="UniProtKB-KW"/>
</dbReference>
<dbReference type="InterPro" id="IPR040498">
    <property type="entry name" value="PriA_CRR"/>
</dbReference>
<dbReference type="Proteomes" id="UP000196329">
    <property type="component" value="Unassembled WGS sequence"/>
</dbReference>
<reference evidence="17" key="1">
    <citation type="submission" date="2017-04" db="EMBL/GenBank/DDBJ databases">
        <title>Function of individual gut microbiota members based on whole genome sequencing of pure cultures obtained from chicken caecum.</title>
        <authorList>
            <person name="Medvecky M."/>
            <person name="Cejkova D."/>
            <person name="Polansky O."/>
            <person name="Karasova D."/>
            <person name="Kubasova T."/>
            <person name="Cizek A."/>
            <person name="Rychlik I."/>
        </authorList>
    </citation>
    <scope>NUCLEOTIDE SEQUENCE [LARGE SCALE GENOMIC DNA]</scope>
    <source>
        <strain evidence="17">An67</strain>
    </source>
</reference>
<evidence type="ECO:0000256" key="6">
    <source>
        <dbReference type="ARBA" id="ARBA00022806"/>
    </source>
</evidence>
<dbReference type="InterPro" id="IPR042115">
    <property type="entry name" value="PriA_3primeBD_sf"/>
</dbReference>
<dbReference type="HAMAP" id="MF_00983">
    <property type="entry name" value="PriA"/>
    <property type="match status" value="1"/>
</dbReference>
<comment type="caution">
    <text evidence="15">The sequence shown here is derived from an EMBL/GenBank/DDBJ whole genome shotgun (WGS) entry which is preliminary data.</text>
</comment>
<evidence type="ECO:0000256" key="12">
    <source>
        <dbReference type="HAMAP-Rule" id="MF_00983"/>
    </source>
</evidence>
<dbReference type="Gene3D" id="3.40.1440.60">
    <property type="entry name" value="PriA, 3(prime) DNA-binding domain"/>
    <property type="match status" value="1"/>
</dbReference>
<dbReference type="InterPro" id="IPR027417">
    <property type="entry name" value="P-loop_NTPase"/>
</dbReference>
<comment type="catalytic activity">
    <reaction evidence="11 12">
        <text>ATP + H2O = ADP + phosphate + H(+)</text>
        <dbReference type="Rhea" id="RHEA:13065"/>
        <dbReference type="ChEBI" id="CHEBI:15377"/>
        <dbReference type="ChEBI" id="CHEBI:15378"/>
        <dbReference type="ChEBI" id="CHEBI:30616"/>
        <dbReference type="ChEBI" id="CHEBI:43474"/>
        <dbReference type="ChEBI" id="CHEBI:456216"/>
        <dbReference type="EC" id="5.6.2.4"/>
    </reaction>
</comment>
<evidence type="ECO:0000313" key="17">
    <source>
        <dbReference type="Proteomes" id="UP000196329"/>
    </source>
</evidence>
<dbReference type="Pfam" id="PF18319">
    <property type="entry name" value="Zn_ribbon_PriA"/>
    <property type="match status" value="1"/>
</dbReference>
<evidence type="ECO:0000259" key="14">
    <source>
        <dbReference type="PROSITE" id="PS51194"/>
    </source>
</evidence>
<dbReference type="Proteomes" id="UP000260874">
    <property type="component" value="Unassembled WGS sequence"/>
</dbReference>
<keyword evidence="4 12" id="KW-0547">Nucleotide-binding</keyword>
<dbReference type="GO" id="GO:0006310">
    <property type="term" value="P:DNA recombination"/>
    <property type="evidence" value="ECO:0007669"/>
    <property type="project" value="InterPro"/>
</dbReference>
<dbReference type="GO" id="GO:0008270">
    <property type="term" value="F:zinc ion binding"/>
    <property type="evidence" value="ECO:0007669"/>
    <property type="project" value="UniProtKB-UniRule"/>
</dbReference>
<evidence type="ECO:0000256" key="7">
    <source>
        <dbReference type="ARBA" id="ARBA00022833"/>
    </source>
</evidence>
<dbReference type="InterPro" id="IPR005259">
    <property type="entry name" value="PriA"/>
</dbReference>
<dbReference type="SMART" id="SM00487">
    <property type="entry name" value="DEXDc"/>
    <property type="match status" value="1"/>
</dbReference>
<reference evidence="16 18" key="3">
    <citation type="submission" date="2018-08" db="EMBL/GenBank/DDBJ databases">
        <title>A genome reference for cultivated species of the human gut microbiota.</title>
        <authorList>
            <person name="Zou Y."/>
            <person name="Xue W."/>
            <person name="Luo G."/>
        </authorList>
    </citation>
    <scope>NUCLEOTIDE SEQUENCE [LARGE SCALE GENOMIC DNA]</scope>
    <source>
        <strain evidence="16 18">TF09-22</strain>
    </source>
</reference>
<evidence type="ECO:0000256" key="9">
    <source>
        <dbReference type="ARBA" id="ARBA00023125"/>
    </source>
</evidence>
<keyword evidence="3 12" id="KW-0479">Metal-binding</keyword>
<feature type="binding site" evidence="12">
    <location>
        <position position="558"/>
    </location>
    <ligand>
        <name>Zn(2+)</name>
        <dbReference type="ChEBI" id="CHEBI:29105"/>
        <label>2</label>
    </ligand>
</feature>
<dbReference type="FunFam" id="3.40.1440.60:FF:000001">
    <property type="entry name" value="Primosomal protein N"/>
    <property type="match status" value="1"/>
</dbReference>
<dbReference type="InterPro" id="IPR011545">
    <property type="entry name" value="DEAD/DEAH_box_helicase_dom"/>
</dbReference>
<dbReference type="AlphaFoldDB" id="A0A1Y3UUB3"/>
<comment type="function">
    <text evidence="12">Initiates the restart of stalled replication forks, which reloads the replicative helicase on sites other than the origin of replication. Recognizes and binds to abandoned replication forks and remodels them to uncover a helicase loading site. Promotes assembly of the primosome at these replication forks.</text>
</comment>
<accession>A0A1Y3UUB3</accession>
<keyword evidence="6 12" id="KW-0347">Helicase</keyword>
<feature type="binding site" evidence="12">
    <location>
        <position position="531"/>
    </location>
    <ligand>
        <name>Zn(2+)</name>
        <dbReference type="ChEBI" id="CHEBI:29105"/>
        <label>1</label>
    </ligand>
</feature>
<keyword evidence="7 12" id="KW-0862">Zinc</keyword>
<dbReference type="NCBIfam" id="TIGR00595">
    <property type="entry name" value="priA"/>
    <property type="match status" value="1"/>
</dbReference>
<dbReference type="PROSITE" id="PS51192">
    <property type="entry name" value="HELICASE_ATP_BIND_1"/>
    <property type="match status" value="1"/>
</dbReference>
<dbReference type="GO" id="GO:1990077">
    <property type="term" value="C:primosome complex"/>
    <property type="evidence" value="ECO:0007669"/>
    <property type="project" value="UniProtKB-UniRule"/>
</dbReference>
<evidence type="ECO:0000256" key="1">
    <source>
        <dbReference type="ARBA" id="ARBA00022515"/>
    </source>
</evidence>
<dbReference type="InterPro" id="IPR041222">
    <property type="entry name" value="PriA_3primeBD"/>
</dbReference>
<dbReference type="InterPro" id="IPR001650">
    <property type="entry name" value="Helicase_C-like"/>
</dbReference>
<dbReference type="PROSITE" id="PS51194">
    <property type="entry name" value="HELICASE_CTER"/>
    <property type="match status" value="1"/>
</dbReference>
<evidence type="ECO:0000256" key="8">
    <source>
        <dbReference type="ARBA" id="ARBA00022840"/>
    </source>
</evidence>